<gene>
    <name evidence="2" type="ORF">ACFQWG_14010</name>
</gene>
<keyword evidence="3" id="KW-1185">Reference proteome</keyword>
<protein>
    <submittedName>
        <fullName evidence="2">Uncharacterized protein</fullName>
    </submittedName>
</protein>
<evidence type="ECO:0000313" key="3">
    <source>
        <dbReference type="Proteomes" id="UP001596527"/>
    </source>
</evidence>
<proteinExistence type="predicted"/>
<sequence length="120" mass="13377">MSIQPDLFGDYDRAQEQAQRWRQPATCPACGTQEPSGYLLRQNHGADPDQPGICGFPPGEHPNYAAMCLAQYLVRNHIIHATRTGNAEQLSRDKTRGRQLGLDVDAIEATAREETRKKTT</sequence>
<name>A0ABW2SR35_9ACTO</name>
<evidence type="ECO:0000256" key="1">
    <source>
        <dbReference type="SAM" id="MobiDB-lite"/>
    </source>
</evidence>
<organism evidence="2 3">
    <name type="scientific">Schaalia naturae</name>
    <dbReference type="NCBI Taxonomy" id="635203"/>
    <lineage>
        <taxon>Bacteria</taxon>
        <taxon>Bacillati</taxon>
        <taxon>Actinomycetota</taxon>
        <taxon>Actinomycetes</taxon>
        <taxon>Actinomycetales</taxon>
        <taxon>Actinomycetaceae</taxon>
        <taxon>Schaalia</taxon>
    </lineage>
</organism>
<accession>A0ABW2SR35</accession>
<dbReference type="Proteomes" id="UP001596527">
    <property type="component" value="Unassembled WGS sequence"/>
</dbReference>
<dbReference type="EMBL" id="JBHTEF010000002">
    <property type="protein sequence ID" value="MFC7582300.1"/>
    <property type="molecule type" value="Genomic_DNA"/>
</dbReference>
<reference evidence="3" key="1">
    <citation type="journal article" date="2019" name="Int. J. Syst. Evol. Microbiol.">
        <title>The Global Catalogue of Microorganisms (GCM) 10K type strain sequencing project: providing services to taxonomists for standard genome sequencing and annotation.</title>
        <authorList>
            <consortium name="The Broad Institute Genomics Platform"/>
            <consortium name="The Broad Institute Genome Sequencing Center for Infectious Disease"/>
            <person name="Wu L."/>
            <person name="Ma J."/>
        </authorList>
    </citation>
    <scope>NUCLEOTIDE SEQUENCE [LARGE SCALE GENOMIC DNA]</scope>
    <source>
        <strain evidence="3">CCUG 56698</strain>
    </source>
</reference>
<evidence type="ECO:0000313" key="2">
    <source>
        <dbReference type="EMBL" id="MFC7582300.1"/>
    </source>
</evidence>
<comment type="caution">
    <text evidence="2">The sequence shown here is derived from an EMBL/GenBank/DDBJ whole genome shotgun (WGS) entry which is preliminary data.</text>
</comment>
<dbReference type="RefSeq" id="WP_380976475.1">
    <property type="nucleotide sequence ID" value="NZ_JBHTEF010000002.1"/>
</dbReference>
<feature type="region of interest" description="Disordered" evidence="1">
    <location>
        <begin position="1"/>
        <end position="28"/>
    </location>
</feature>